<dbReference type="STRING" id="392333.SAMN05660860_00084"/>
<comment type="catalytic activity">
    <reaction evidence="2">
        <text>2 GTP = 3',3'-c-di-GMP + 2 diphosphate</text>
        <dbReference type="Rhea" id="RHEA:24898"/>
        <dbReference type="ChEBI" id="CHEBI:33019"/>
        <dbReference type="ChEBI" id="CHEBI:37565"/>
        <dbReference type="ChEBI" id="CHEBI:58805"/>
        <dbReference type="EC" id="2.7.7.65"/>
    </reaction>
</comment>
<dbReference type="InterPro" id="IPR003018">
    <property type="entry name" value="GAF"/>
</dbReference>
<dbReference type="Proteomes" id="UP000182146">
    <property type="component" value="Unassembled WGS sequence"/>
</dbReference>
<dbReference type="InterPro" id="IPR018771">
    <property type="entry name" value="PocR_dom"/>
</dbReference>
<evidence type="ECO:0000313" key="5">
    <source>
        <dbReference type="Proteomes" id="UP000182146"/>
    </source>
</evidence>
<dbReference type="InterPro" id="IPR029016">
    <property type="entry name" value="GAF-like_dom_sf"/>
</dbReference>
<dbReference type="Pfam" id="PF00990">
    <property type="entry name" value="GGDEF"/>
    <property type="match status" value="1"/>
</dbReference>
<dbReference type="InterPro" id="IPR043128">
    <property type="entry name" value="Rev_trsase/Diguanyl_cyclase"/>
</dbReference>
<dbReference type="SUPFAM" id="SSF55073">
    <property type="entry name" value="Nucleotide cyclase"/>
    <property type="match status" value="1"/>
</dbReference>
<dbReference type="Gene3D" id="3.30.450.40">
    <property type="match status" value="1"/>
</dbReference>
<dbReference type="Pfam" id="PF13185">
    <property type="entry name" value="GAF_2"/>
    <property type="match status" value="1"/>
</dbReference>
<dbReference type="Gene3D" id="3.30.70.270">
    <property type="match status" value="1"/>
</dbReference>
<dbReference type="GO" id="GO:0005886">
    <property type="term" value="C:plasma membrane"/>
    <property type="evidence" value="ECO:0007669"/>
    <property type="project" value="TreeGrafter"/>
</dbReference>
<accession>A0A1G9IBT5</accession>
<dbReference type="PROSITE" id="PS50887">
    <property type="entry name" value="GGDEF"/>
    <property type="match status" value="1"/>
</dbReference>
<evidence type="ECO:0000259" key="3">
    <source>
        <dbReference type="PROSITE" id="PS50887"/>
    </source>
</evidence>
<dbReference type="InterPro" id="IPR029787">
    <property type="entry name" value="Nucleotide_cyclase"/>
</dbReference>
<name>A0A1G9IBT5_9BACT</name>
<dbReference type="SUPFAM" id="SSF55781">
    <property type="entry name" value="GAF domain-like"/>
    <property type="match status" value="2"/>
</dbReference>
<dbReference type="EC" id="2.7.7.65" evidence="1"/>
<dbReference type="GO" id="GO:1902201">
    <property type="term" value="P:negative regulation of bacterial-type flagellum-dependent cell motility"/>
    <property type="evidence" value="ECO:0007669"/>
    <property type="project" value="TreeGrafter"/>
</dbReference>
<dbReference type="InterPro" id="IPR000160">
    <property type="entry name" value="GGDEF_dom"/>
</dbReference>
<dbReference type="InterPro" id="IPR050469">
    <property type="entry name" value="Diguanylate_Cyclase"/>
</dbReference>
<dbReference type="Pfam" id="PF10114">
    <property type="entry name" value="PocR"/>
    <property type="match status" value="1"/>
</dbReference>
<dbReference type="PANTHER" id="PTHR45138:SF9">
    <property type="entry name" value="DIGUANYLATE CYCLASE DGCM-RELATED"/>
    <property type="match status" value="1"/>
</dbReference>
<reference evidence="4 5" key="1">
    <citation type="submission" date="2016-10" db="EMBL/GenBank/DDBJ databases">
        <authorList>
            <person name="de Groot N.N."/>
        </authorList>
    </citation>
    <scope>NUCLEOTIDE SEQUENCE [LARGE SCALE GENOMIC DNA]</scope>
    <source>
        <strain evidence="4 5">DSM 17813</strain>
    </source>
</reference>
<dbReference type="SMART" id="SM00065">
    <property type="entry name" value="GAF"/>
    <property type="match status" value="2"/>
</dbReference>
<evidence type="ECO:0000256" key="1">
    <source>
        <dbReference type="ARBA" id="ARBA00012528"/>
    </source>
</evidence>
<dbReference type="PANTHER" id="PTHR45138">
    <property type="entry name" value="REGULATORY COMPONENTS OF SENSORY TRANSDUCTION SYSTEM"/>
    <property type="match status" value="1"/>
</dbReference>
<dbReference type="SMART" id="SM00267">
    <property type="entry name" value="GGDEF"/>
    <property type="match status" value="1"/>
</dbReference>
<evidence type="ECO:0000256" key="2">
    <source>
        <dbReference type="ARBA" id="ARBA00034247"/>
    </source>
</evidence>
<dbReference type="AlphaFoldDB" id="A0A1G9IBT5"/>
<dbReference type="GO" id="GO:0043709">
    <property type="term" value="P:cell adhesion involved in single-species biofilm formation"/>
    <property type="evidence" value="ECO:0007669"/>
    <property type="project" value="TreeGrafter"/>
</dbReference>
<dbReference type="CDD" id="cd01949">
    <property type="entry name" value="GGDEF"/>
    <property type="match status" value="1"/>
</dbReference>
<dbReference type="NCBIfam" id="TIGR00254">
    <property type="entry name" value="GGDEF"/>
    <property type="match status" value="1"/>
</dbReference>
<protein>
    <recommendedName>
        <fullName evidence="1">diguanylate cyclase</fullName>
        <ecNumber evidence="1">2.7.7.65</ecNumber>
    </recommendedName>
</protein>
<dbReference type="FunFam" id="3.30.70.270:FF:000001">
    <property type="entry name" value="Diguanylate cyclase domain protein"/>
    <property type="match status" value="1"/>
</dbReference>
<dbReference type="OrthoDB" id="9759607at2"/>
<evidence type="ECO:0000313" key="4">
    <source>
        <dbReference type="EMBL" id="SDL22582.1"/>
    </source>
</evidence>
<dbReference type="EMBL" id="FNGU01000001">
    <property type="protein sequence ID" value="SDL22582.1"/>
    <property type="molecule type" value="Genomic_DNA"/>
</dbReference>
<gene>
    <name evidence="4" type="ORF">SAMN05660860_00084</name>
</gene>
<sequence>MVHEHPPMDDLTTLSPAEVLETLESVPFLAPYALALYCETRGLICPEGQHFKLFGPCSHSLLCDDQCRPIHENALSQAITRNEPGVFRCKSGLLNFIVPFKLTRSQTCCLLGGGVRAPELDLSTSKLLSLAREINDPGLVEDIEKLPIHSEEDLQVVAGRVAQLMDGTQGDNLLRLAFEKTMMRLNAVTGMLPEFDRATNVEQIFQLLGETLTVLFDLPRAAVILAADAARKPVLRGLGQWLEQTVSLSEEQIGLLLRAQERRHFFLEEEDCLGQLPGVKGESANCLPLVYGNRSLGTLALFDADLAPRDLLLIELLAGRAAMRMASLESEREQSLEARISAQIIQMVSDFSLLDQREALFSRILDLTAELLCASKGSLMVLDEDGEHLFIAAGKGMNPELARNMRVRVGSGIAGRVVSSGHSLLVNDIEKDDRVRSANRPRFRTKSFLSIPLRVRGEIFAVLNLSDKENQATFDETDLRILSAFAPHFSALIERTTSLEHAAAMEELSITDPLTGLYNRRFLERRMEEEISRSLRQSLSLTIIMLDLDNFKHYNDLCGHLAGDKALKRTARILRHSAREMDIVTRFGGEEFCILLPATSKKESLLVAERIRHAIEKESFFREQHLPTGKLTASMGLASFPVDGNTARTLINAADIALYRAKSAGRNRSVVFEPSFRGDQASSA</sequence>
<dbReference type="GO" id="GO:0052621">
    <property type="term" value="F:diguanylate cyclase activity"/>
    <property type="evidence" value="ECO:0007669"/>
    <property type="project" value="UniProtKB-EC"/>
</dbReference>
<organism evidence="4 5">
    <name type="scientific">Geoalkalibacter ferrihydriticus</name>
    <dbReference type="NCBI Taxonomy" id="392333"/>
    <lineage>
        <taxon>Bacteria</taxon>
        <taxon>Pseudomonadati</taxon>
        <taxon>Thermodesulfobacteriota</taxon>
        <taxon>Desulfuromonadia</taxon>
        <taxon>Desulfuromonadales</taxon>
        <taxon>Geoalkalibacteraceae</taxon>
        <taxon>Geoalkalibacter</taxon>
    </lineage>
</organism>
<dbReference type="RefSeq" id="WP_161807408.1">
    <property type="nucleotide sequence ID" value="NZ_FNGU01000001.1"/>
</dbReference>
<proteinExistence type="predicted"/>
<feature type="domain" description="GGDEF" evidence="3">
    <location>
        <begin position="539"/>
        <end position="674"/>
    </location>
</feature>